<organism evidence="2 3">
    <name type="scientific">Chitinophaga eiseniae</name>
    <dbReference type="NCBI Taxonomy" id="634771"/>
    <lineage>
        <taxon>Bacteria</taxon>
        <taxon>Pseudomonadati</taxon>
        <taxon>Bacteroidota</taxon>
        <taxon>Chitinophagia</taxon>
        <taxon>Chitinophagales</taxon>
        <taxon>Chitinophagaceae</taxon>
        <taxon>Chitinophaga</taxon>
    </lineage>
</organism>
<feature type="signal peptide" evidence="1">
    <location>
        <begin position="1"/>
        <end position="17"/>
    </location>
</feature>
<name>A0A1T4N0J5_9BACT</name>
<evidence type="ECO:0000313" key="3">
    <source>
        <dbReference type="Proteomes" id="UP000190367"/>
    </source>
</evidence>
<proteinExistence type="predicted"/>
<evidence type="ECO:0000256" key="1">
    <source>
        <dbReference type="SAM" id="SignalP"/>
    </source>
</evidence>
<dbReference type="STRING" id="634771.SAMN04488128_1011366"/>
<keyword evidence="3" id="KW-1185">Reference proteome</keyword>
<dbReference type="EMBL" id="FUWZ01000001">
    <property type="protein sequence ID" value="SJZ72793.1"/>
    <property type="molecule type" value="Genomic_DNA"/>
</dbReference>
<keyword evidence="1" id="KW-0732">Signal</keyword>
<gene>
    <name evidence="2" type="ORF">SAMN04488128_1011366</name>
</gene>
<protein>
    <submittedName>
        <fullName evidence="2">Uncharacterized protein</fullName>
    </submittedName>
</protein>
<feature type="chain" id="PRO_5012188267" evidence="1">
    <location>
        <begin position="18"/>
        <end position="450"/>
    </location>
</feature>
<dbReference type="AlphaFoldDB" id="A0A1T4N0J5"/>
<sequence length="450" mass="51061">MRSFALLLLFFPMLSFAQKSYWQVEQTKPVIVTSLFFDALMQEFSSLDYLTYDPTTGSILYYDAYKRGLQPASFDSSKLSEKKEWEVTPKIADGKLKVLIYGNNNNIGFIVCKPAADNEPAFLEKVKASKMLVHHQLMEAVKEHPVVNLPKNNPENTDVEVNLGAYSLRLPRDKYFIVRTADSYQFLPKTGDRPESDFNLFDAGFNDNDSLSNRGFWPVAKEENLWLSIHPYYDWKTKEKGAGGYLLTNSVPVSGGYVSMATAQKESAEELLPLVPVFRSLKAEKKGISRDAYNFPGCNTEGVKQAAGALAITLPPAYRIREFHTGGSNFYSFGVMDSLIFSSDDPNSQYYPVEETDKNGNRSLELASGGIYALKKARFSTDIGKIAADFEKEGINILEQDDNGIFYRYHGSYYLLRYIRKGGTHYVYSMQFRTLQRCLSEFCRSRKIFL</sequence>
<evidence type="ECO:0000313" key="2">
    <source>
        <dbReference type="EMBL" id="SJZ72793.1"/>
    </source>
</evidence>
<reference evidence="3" key="1">
    <citation type="submission" date="2017-02" db="EMBL/GenBank/DDBJ databases">
        <authorList>
            <person name="Varghese N."/>
            <person name="Submissions S."/>
        </authorList>
    </citation>
    <scope>NUCLEOTIDE SEQUENCE [LARGE SCALE GENOMIC DNA]</scope>
    <source>
        <strain evidence="3">DSM 22224</strain>
    </source>
</reference>
<dbReference type="Proteomes" id="UP000190367">
    <property type="component" value="Unassembled WGS sequence"/>
</dbReference>
<accession>A0A1T4N0J5</accession>
<dbReference type="RefSeq" id="WP_143312790.1">
    <property type="nucleotide sequence ID" value="NZ_FUWZ01000001.1"/>
</dbReference>